<organism evidence="3 4">
    <name type="scientific">Eumeta variegata</name>
    <name type="common">Bagworm moth</name>
    <name type="synonym">Eumeta japonica</name>
    <dbReference type="NCBI Taxonomy" id="151549"/>
    <lineage>
        <taxon>Eukaryota</taxon>
        <taxon>Metazoa</taxon>
        <taxon>Ecdysozoa</taxon>
        <taxon>Arthropoda</taxon>
        <taxon>Hexapoda</taxon>
        <taxon>Insecta</taxon>
        <taxon>Pterygota</taxon>
        <taxon>Neoptera</taxon>
        <taxon>Endopterygota</taxon>
        <taxon>Lepidoptera</taxon>
        <taxon>Glossata</taxon>
        <taxon>Ditrysia</taxon>
        <taxon>Tineoidea</taxon>
        <taxon>Psychidae</taxon>
        <taxon>Oiketicinae</taxon>
        <taxon>Eumeta</taxon>
    </lineage>
</organism>
<evidence type="ECO:0000256" key="1">
    <source>
        <dbReference type="SAM" id="Coils"/>
    </source>
</evidence>
<feature type="compositionally biased region" description="Basic and acidic residues" evidence="2">
    <location>
        <begin position="81"/>
        <end position="91"/>
    </location>
</feature>
<evidence type="ECO:0000313" key="3">
    <source>
        <dbReference type="EMBL" id="GBP36451.1"/>
    </source>
</evidence>
<feature type="region of interest" description="Disordered" evidence="2">
    <location>
        <begin position="36"/>
        <end position="61"/>
    </location>
</feature>
<gene>
    <name evidence="3" type="ORF">EVAR_88031_1</name>
</gene>
<keyword evidence="4" id="KW-1185">Reference proteome</keyword>
<sequence>MTVEHVLQSARAHLQPAPQPSRSLVDIRNVTIRPRLGGTVPVSGSLSRCPQRSQHSPGFASRPDDSLKFIFSAQNAWPDAPHGEADDDRARGAAPARVTQNYDVSIVKQEPLSGTESNDTDHFDEEGPPILCPILHNDPLEIATSIGRDDATVEKILKYQIRKLEHTDKCNRQKIKTLQHKVRVQSERIATLERLVRNLRRRDSLTEEEKTGLKAVDETSIKFIKEEPAQASDTEIKMEPEWIP</sequence>
<keyword evidence="1" id="KW-0175">Coiled coil</keyword>
<dbReference type="Proteomes" id="UP000299102">
    <property type="component" value="Unassembled WGS sequence"/>
</dbReference>
<proteinExistence type="predicted"/>
<name>A0A4C1VC76_EUMVA</name>
<feature type="compositionally biased region" description="Polar residues" evidence="2">
    <location>
        <begin position="42"/>
        <end position="56"/>
    </location>
</feature>
<accession>A0A4C1VC76</accession>
<feature type="coiled-coil region" evidence="1">
    <location>
        <begin position="175"/>
        <end position="209"/>
    </location>
</feature>
<dbReference type="AlphaFoldDB" id="A0A4C1VC76"/>
<comment type="caution">
    <text evidence="3">The sequence shown here is derived from an EMBL/GenBank/DDBJ whole genome shotgun (WGS) entry which is preliminary data.</text>
</comment>
<evidence type="ECO:0000313" key="4">
    <source>
        <dbReference type="Proteomes" id="UP000299102"/>
    </source>
</evidence>
<feature type="region of interest" description="Disordered" evidence="2">
    <location>
        <begin position="77"/>
        <end position="97"/>
    </location>
</feature>
<reference evidence="3 4" key="1">
    <citation type="journal article" date="2019" name="Commun. Biol.">
        <title>The bagworm genome reveals a unique fibroin gene that provides high tensile strength.</title>
        <authorList>
            <person name="Kono N."/>
            <person name="Nakamura H."/>
            <person name="Ohtoshi R."/>
            <person name="Tomita M."/>
            <person name="Numata K."/>
            <person name="Arakawa K."/>
        </authorList>
    </citation>
    <scope>NUCLEOTIDE SEQUENCE [LARGE SCALE GENOMIC DNA]</scope>
</reference>
<evidence type="ECO:0000256" key="2">
    <source>
        <dbReference type="SAM" id="MobiDB-lite"/>
    </source>
</evidence>
<dbReference type="EMBL" id="BGZK01000318">
    <property type="protein sequence ID" value="GBP36451.1"/>
    <property type="molecule type" value="Genomic_DNA"/>
</dbReference>
<protein>
    <submittedName>
        <fullName evidence="3">Uncharacterized protein</fullName>
    </submittedName>
</protein>